<dbReference type="EMBL" id="BARU01018659">
    <property type="protein sequence ID" value="GAH59088.1"/>
    <property type="molecule type" value="Genomic_DNA"/>
</dbReference>
<evidence type="ECO:0008006" key="2">
    <source>
        <dbReference type="Google" id="ProtNLM"/>
    </source>
</evidence>
<gene>
    <name evidence="1" type="ORF">S03H2_30824</name>
</gene>
<protein>
    <recommendedName>
        <fullName evidence="2">Methyltransferase type 11 domain-containing protein</fullName>
    </recommendedName>
</protein>
<comment type="caution">
    <text evidence="1">The sequence shown here is derived from an EMBL/GenBank/DDBJ whole genome shotgun (WGS) entry which is preliminary data.</text>
</comment>
<name>X1INH6_9ZZZZ</name>
<proteinExistence type="predicted"/>
<evidence type="ECO:0000313" key="1">
    <source>
        <dbReference type="EMBL" id="GAH59088.1"/>
    </source>
</evidence>
<organism evidence="1">
    <name type="scientific">marine sediment metagenome</name>
    <dbReference type="NCBI Taxonomy" id="412755"/>
    <lineage>
        <taxon>unclassified sequences</taxon>
        <taxon>metagenomes</taxon>
        <taxon>ecological metagenomes</taxon>
    </lineage>
</organism>
<reference evidence="1" key="1">
    <citation type="journal article" date="2014" name="Front. Microbiol.">
        <title>High frequency of phylogenetically diverse reductive dehalogenase-homologous genes in deep subseafloor sedimentary metagenomes.</title>
        <authorList>
            <person name="Kawai M."/>
            <person name="Futagami T."/>
            <person name="Toyoda A."/>
            <person name="Takaki Y."/>
            <person name="Nishi S."/>
            <person name="Hori S."/>
            <person name="Arai W."/>
            <person name="Tsubouchi T."/>
            <person name="Morono Y."/>
            <person name="Uchiyama I."/>
            <person name="Ito T."/>
            <person name="Fujiyama A."/>
            <person name="Inagaki F."/>
            <person name="Takami H."/>
        </authorList>
    </citation>
    <scope>NUCLEOTIDE SEQUENCE</scope>
    <source>
        <strain evidence="1">Expedition CK06-06</strain>
    </source>
</reference>
<accession>X1INH6</accession>
<dbReference type="AlphaFoldDB" id="X1INH6"/>
<sequence>MNINNFDAEHYWEIEKAEYPLKRIINDIQRAGFKIRRTHRVFENSYHRFFLKKEK</sequence>